<keyword evidence="2" id="KW-0472">Membrane</keyword>
<proteinExistence type="predicted"/>
<evidence type="ECO:0000256" key="1">
    <source>
        <dbReference type="ARBA" id="ARBA00022481"/>
    </source>
</evidence>
<dbReference type="Gene3D" id="3.30.700.10">
    <property type="entry name" value="Glycoprotein, Type 4 Pilin"/>
    <property type="match status" value="1"/>
</dbReference>
<dbReference type="SUPFAM" id="SSF54523">
    <property type="entry name" value="Pili subunits"/>
    <property type="match status" value="1"/>
</dbReference>
<dbReference type="AlphaFoldDB" id="A0A1M4U396"/>
<dbReference type="PRINTS" id="PR00813">
    <property type="entry name" value="BCTERIALGSPG"/>
</dbReference>
<organism evidence="3 4">
    <name type="scientific">Caldanaerobius fijiensis DSM 17918</name>
    <dbReference type="NCBI Taxonomy" id="1121256"/>
    <lineage>
        <taxon>Bacteria</taxon>
        <taxon>Bacillati</taxon>
        <taxon>Bacillota</taxon>
        <taxon>Clostridia</taxon>
        <taxon>Thermoanaerobacterales</taxon>
        <taxon>Thermoanaerobacteraceae</taxon>
        <taxon>Caldanaerobius</taxon>
    </lineage>
</organism>
<accession>A0A1M4U396</accession>
<keyword evidence="2" id="KW-0812">Transmembrane</keyword>
<dbReference type="OrthoDB" id="1751751at2"/>
<gene>
    <name evidence="3" type="ORF">SAMN02746089_00369</name>
</gene>
<reference evidence="3 4" key="1">
    <citation type="submission" date="2016-11" db="EMBL/GenBank/DDBJ databases">
        <authorList>
            <person name="Jaros S."/>
            <person name="Januszkiewicz K."/>
            <person name="Wedrychowicz H."/>
        </authorList>
    </citation>
    <scope>NUCLEOTIDE SEQUENCE [LARGE SCALE GENOMIC DNA]</scope>
    <source>
        <strain evidence="3 4">DSM 17918</strain>
    </source>
</reference>
<dbReference type="Pfam" id="PF07963">
    <property type="entry name" value="N_methyl"/>
    <property type="match status" value="1"/>
</dbReference>
<evidence type="ECO:0000256" key="2">
    <source>
        <dbReference type="SAM" id="Phobius"/>
    </source>
</evidence>
<dbReference type="InterPro" id="IPR000983">
    <property type="entry name" value="Bac_GSPG_pilin"/>
</dbReference>
<dbReference type="STRING" id="1121256.SAMN02746089_00369"/>
<evidence type="ECO:0000313" key="3">
    <source>
        <dbReference type="EMBL" id="SHE51192.1"/>
    </source>
</evidence>
<feature type="transmembrane region" description="Helical" evidence="2">
    <location>
        <begin position="20"/>
        <end position="41"/>
    </location>
</feature>
<dbReference type="GO" id="GO:0015628">
    <property type="term" value="P:protein secretion by the type II secretion system"/>
    <property type="evidence" value="ECO:0007669"/>
    <property type="project" value="InterPro"/>
</dbReference>
<keyword evidence="4" id="KW-1185">Reference proteome</keyword>
<dbReference type="RefSeq" id="WP_073341393.1">
    <property type="nucleotide sequence ID" value="NZ_FQVH01000002.1"/>
</dbReference>
<dbReference type="InterPro" id="IPR045584">
    <property type="entry name" value="Pilin-like"/>
</dbReference>
<name>A0A1M4U396_9THEO</name>
<dbReference type="InterPro" id="IPR012902">
    <property type="entry name" value="N_methyl_site"/>
</dbReference>
<dbReference type="PROSITE" id="PS00409">
    <property type="entry name" value="PROKAR_NTER_METHYL"/>
    <property type="match status" value="1"/>
</dbReference>
<dbReference type="NCBIfam" id="TIGR02532">
    <property type="entry name" value="IV_pilin_GFxxxE"/>
    <property type="match status" value="1"/>
</dbReference>
<protein>
    <submittedName>
        <fullName evidence="3">Type IV pilus assembly protein PilA</fullName>
    </submittedName>
</protein>
<keyword evidence="1" id="KW-0488">Methylation</keyword>
<dbReference type="EMBL" id="FQVH01000002">
    <property type="protein sequence ID" value="SHE51192.1"/>
    <property type="molecule type" value="Genomic_DNA"/>
</dbReference>
<dbReference type="Proteomes" id="UP000184088">
    <property type="component" value="Unassembled WGS sequence"/>
</dbReference>
<dbReference type="GO" id="GO:0015627">
    <property type="term" value="C:type II protein secretion system complex"/>
    <property type="evidence" value="ECO:0007669"/>
    <property type="project" value="InterPro"/>
</dbReference>
<sequence>MKRIWEALSRKTRDERGFTLVELIVVLAILSILALIAVPRFTGTLNNAKTKADETTAQIIADAAARYVLDNSIDSGTTSIDLQTLKDNGYLEDIPKPQSGEGDFTVKVTSGTNNTATIEVSWPKATNPVKRTVDIITSNKNTSSQ</sequence>
<keyword evidence="2" id="KW-1133">Transmembrane helix</keyword>
<evidence type="ECO:0000313" key="4">
    <source>
        <dbReference type="Proteomes" id="UP000184088"/>
    </source>
</evidence>